<keyword evidence="2" id="KW-1185">Reference proteome</keyword>
<gene>
    <name evidence="1" type="ORF">GEU84_007540</name>
</gene>
<name>A0A8X8GZE4_9RHOB</name>
<organism evidence="1 2">
    <name type="scientific">Fertoeibacter niger</name>
    <dbReference type="NCBI Taxonomy" id="2656921"/>
    <lineage>
        <taxon>Bacteria</taxon>
        <taxon>Pseudomonadati</taxon>
        <taxon>Pseudomonadota</taxon>
        <taxon>Alphaproteobacteria</taxon>
        <taxon>Rhodobacterales</taxon>
        <taxon>Paracoccaceae</taxon>
        <taxon>Fertoeibacter</taxon>
    </lineage>
</organism>
<accession>A0A8X8GZE4</accession>
<protein>
    <submittedName>
        <fullName evidence="1">Uncharacterized protein</fullName>
    </submittedName>
</protein>
<sequence>MFSNWQQEKAITARIDAARAMADRLDSAKPHIRDGHAAAAWFWAGHHLAKGQDLCTLAVWKPADAARFITTTETRIAALRRQRAYDSSDGLAVWLHTALAVAEPRMMPAVRDIWQVLAGAGPDADAMAADLLRDAGLPPEVSRRVPQGFAATE</sequence>
<reference evidence="1" key="1">
    <citation type="submission" date="2020-05" db="EMBL/GenBank/DDBJ databases">
        <title>Fertoebacter nigrum gen. nov., sp. nov., a new member of the family Rhodobacteraceae.</title>
        <authorList>
            <person name="Szuroczki S."/>
            <person name="Abbaszade G."/>
            <person name="Buni D."/>
            <person name="Schumann P."/>
            <person name="Toth E."/>
        </authorList>
    </citation>
    <scope>NUCLEOTIDE SEQUENCE</scope>
    <source>
        <strain evidence="1">RG-N-1a</strain>
    </source>
</reference>
<evidence type="ECO:0000313" key="1">
    <source>
        <dbReference type="EMBL" id="NUB44231.1"/>
    </source>
</evidence>
<dbReference type="EMBL" id="WHUT02000003">
    <property type="protein sequence ID" value="NUB44231.1"/>
    <property type="molecule type" value="Genomic_DNA"/>
</dbReference>
<evidence type="ECO:0000313" key="2">
    <source>
        <dbReference type="Proteomes" id="UP000484076"/>
    </source>
</evidence>
<dbReference type="Proteomes" id="UP000484076">
    <property type="component" value="Unassembled WGS sequence"/>
</dbReference>
<proteinExistence type="predicted"/>
<comment type="caution">
    <text evidence="1">The sequence shown here is derived from an EMBL/GenBank/DDBJ whole genome shotgun (WGS) entry which is preliminary data.</text>
</comment>
<dbReference type="RefSeq" id="WP_152824556.1">
    <property type="nucleotide sequence ID" value="NZ_WHUT02000003.1"/>
</dbReference>
<dbReference type="AlphaFoldDB" id="A0A8X8GZE4"/>